<dbReference type="STRING" id="888268.A0A1E5UQK7"/>
<keyword evidence="2" id="KW-0810">Translation regulation</keyword>
<keyword evidence="7" id="KW-1185">Reference proteome</keyword>
<dbReference type="GO" id="GO:0003729">
    <property type="term" value="F:mRNA binding"/>
    <property type="evidence" value="ECO:0007669"/>
    <property type="project" value="TreeGrafter"/>
</dbReference>
<comment type="caution">
    <text evidence="6">The sequence shown here is derived from an EMBL/GenBank/DDBJ whole genome shotgun (WGS) entry which is preliminary data.</text>
</comment>
<proteinExistence type="predicted"/>
<feature type="domain" description="PUM-HD" evidence="5">
    <location>
        <begin position="1"/>
        <end position="186"/>
    </location>
</feature>
<feature type="region of interest" description="Disordered" evidence="4">
    <location>
        <begin position="25"/>
        <end position="49"/>
    </location>
</feature>
<feature type="repeat" description="Pumilio" evidence="3">
    <location>
        <begin position="122"/>
        <end position="160"/>
    </location>
</feature>
<evidence type="ECO:0000256" key="3">
    <source>
        <dbReference type="PROSITE-ProRule" id="PRU00317"/>
    </source>
</evidence>
<dbReference type="InterPro" id="IPR001313">
    <property type="entry name" value="Pumilio_RNA-bd_rpt"/>
</dbReference>
<evidence type="ECO:0000256" key="1">
    <source>
        <dbReference type="ARBA" id="ARBA00022737"/>
    </source>
</evidence>
<accession>A0A1E5UQK7</accession>
<dbReference type="OrthoDB" id="639054at2759"/>
<organism evidence="6 7">
    <name type="scientific">Dichanthelium oligosanthes</name>
    <dbReference type="NCBI Taxonomy" id="888268"/>
    <lineage>
        <taxon>Eukaryota</taxon>
        <taxon>Viridiplantae</taxon>
        <taxon>Streptophyta</taxon>
        <taxon>Embryophyta</taxon>
        <taxon>Tracheophyta</taxon>
        <taxon>Spermatophyta</taxon>
        <taxon>Magnoliopsida</taxon>
        <taxon>Liliopsida</taxon>
        <taxon>Poales</taxon>
        <taxon>Poaceae</taxon>
        <taxon>PACMAD clade</taxon>
        <taxon>Panicoideae</taxon>
        <taxon>Panicodae</taxon>
        <taxon>Paniceae</taxon>
        <taxon>Dichantheliinae</taxon>
        <taxon>Dichanthelium</taxon>
    </lineage>
</organism>
<feature type="compositionally biased region" description="Basic residues" evidence="4">
    <location>
        <begin position="37"/>
        <end position="46"/>
    </location>
</feature>
<sequence>MNATPTPHAKGSEIPAAAMAKAHLPLWRTERRSSSRPMRKRKKWRPRLATDSSTAYTKLTVFWTEDERFGRKTNEVSEERSSIIQKLSGQVVILSKQKFASNVIEKCLAHGTPEERDSLIGEIISSGQTFQELMKDQFGNYVVQRVLQTCDDKYLEMILSSIKLHLNELKNYTYGKHIVARVEKLIVTGEKRARMVSQNSQQEQSPICTAVDAR</sequence>
<dbReference type="InterPro" id="IPR011989">
    <property type="entry name" value="ARM-like"/>
</dbReference>
<dbReference type="GO" id="GO:0006417">
    <property type="term" value="P:regulation of translation"/>
    <property type="evidence" value="ECO:0007669"/>
    <property type="project" value="UniProtKB-KW"/>
</dbReference>
<evidence type="ECO:0000256" key="2">
    <source>
        <dbReference type="ARBA" id="ARBA00022845"/>
    </source>
</evidence>
<keyword evidence="1" id="KW-0677">Repeat</keyword>
<evidence type="ECO:0000313" key="6">
    <source>
        <dbReference type="EMBL" id="OEL15179.1"/>
    </source>
</evidence>
<evidence type="ECO:0000256" key="4">
    <source>
        <dbReference type="SAM" id="MobiDB-lite"/>
    </source>
</evidence>
<evidence type="ECO:0000313" key="7">
    <source>
        <dbReference type="Proteomes" id="UP000095767"/>
    </source>
</evidence>
<dbReference type="EMBL" id="LWDX02067724">
    <property type="protein sequence ID" value="OEL15179.1"/>
    <property type="molecule type" value="Genomic_DNA"/>
</dbReference>
<dbReference type="Pfam" id="PF00806">
    <property type="entry name" value="PUF"/>
    <property type="match status" value="2"/>
</dbReference>
<dbReference type="Gene3D" id="1.25.10.10">
    <property type="entry name" value="Leucine-rich Repeat Variant"/>
    <property type="match status" value="1"/>
</dbReference>
<dbReference type="PROSITE" id="PS50302">
    <property type="entry name" value="PUM"/>
    <property type="match status" value="2"/>
</dbReference>
<name>A0A1E5UQK7_9POAL</name>
<evidence type="ECO:0000259" key="5">
    <source>
        <dbReference type="PROSITE" id="PS50303"/>
    </source>
</evidence>
<gene>
    <name evidence="6" type="ORF">BAE44_0023803</name>
</gene>
<dbReference type="GO" id="GO:0005737">
    <property type="term" value="C:cytoplasm"/>
    <property type="evidence" value="ECO:0007669"/>
    <property type="project" value="TreeGrafter"/>
</dbReference>
<dbReference type="AlphaFoldDB" id="A0A1E5UQK7"/>
<dbReference type="InterPro" id="IPR016024">
    <property type="entry name" value="ARM-type_fold"/>
</dbReference>
<dbReference type="PANTHER" id="PTHR12537:SF62">
    <property type="entry name" value="PUMILIO HOMOLOG 3"/>
    <property type="match status" value="1"/>
</dbReference>
<dbReference type="Proteomes" id="UP000095767">
    <property type="component" value="Unassembled WGS sequence"/>
</dbReference>
<dbReference type="SMART" id="SM00025">
    <property type="entry name" value="Pumilio"/>
    <property type="match status" value="2"/>
</dbReference>
<feature type="repeat" description="Pumilio" evidence="3">
    <location>
        <begin position="86"/>
        <end position="121"/>
    </location>
</feature>
<dbReference type="SUPFAM" id="SSF48371">
    <property type="entry name" value="ARM repeat"/>
    <property type="match status" value="1"/>
</dbReference>
<protein>
    <submittedName>
        <fullName evidence="6">Pumilio-like protein 4</fullName>
    </submittedName>
</protein>
<dbReference type="InterPro" id="IPR033133">
    <property type="entry name" value="PUM-HD"/>
</dbReference>
<reference evidence="6 7" key="1">
    <citation type="submission" date="2016-09" db="EMBL/GenBank/DDBJ databases">
        <title>The draft genome of Dichanthelium oligosanthes: A C3 panicoid grass species.</title>
        <authorList>
            <person name="Studer A.J."/>
            <person name="Schnable J.C."/>
            <person name="Brutnell T.P."/>
        </authorList>
    </citation>
    <scope>NUCLEOTIDE SEQUENCE [LARGE SCALE GENOMIC DNA]</scope>
    <source>
        <strain evidence="7">cv. Kellogg 1175</strain>
        <tissue evidence="6">Leaf</tissue>
    </source>
</reference>
<dbReference type="PANTHER" id="PTHR12537">
    <property type="entry name" value="RNA BINDING PROTEIN PUMILIO-RELATED"/>
    <property type="match status" value="1"/>
</dbReference>
<dbReference type="PROSITE" id="PS50303">
    <property type="entry name" value="PUM_HD"/>
    <property type="match status" value="1"/>
</dbReference>